<protein>
    <submittedName>
        <fullName evidence="1">Uncharacterized protein</fullName>
    </submittedName>
</protein>
<organism evidence="1">
    <name type="scientific">Oikopleura dioica</name>
    <name type="common">Tunicate</name>
    <dbReference type="NCBI Taxonomy" id="34765"/>
    <lineage>
        <taxon>Eukaryota</taxon>
        <taxon>Metazoa</taxon>
        <taxon>Chordata</taxon>
        <taxon>Tunicata</taxon>
        <taxon>Appendicularia</taxon>
        <taxon>Copelata</taxon>
        <taxon>Oikopleuridae</taxon>
        <taxon>Oikopleura</taxon>
    </lineage>
</organism>
<dbReference type="OrthoDB" id="10268256at2759"/>
<dbReference type="AlphaFoldDB" id="E4WRI2"/>
<dbReference type="InParanoid" id="E4WRI2"/>
<proteinExistence type="predicted"/>
<evidence type="ECO:0000313" key="2">
    <source>
        <dbReference type="EMBL" id="CBY38430.1"/>
    </source>
</evidence>
<dbReference type="Proteomes" id="UP000011014">
    <property type="component" value="Unassembled WGS sequence"/>
</dbReference>
<gene>
    <name evidence="1" type="ORF">GSOID_T00000358001</name>
    <name evidence="2" type="ORF">GSOID_T00032373001</name>
</gene>
<sequence length="105" mass="12066">MWVETIPTFGVWLGTFYLGYMGKMYTDEAGTHKGALSGGLWWWPLNWSNSGTKKPPCGAFQGFEYTVENHQYGRDMQMALRAHNTEWIHPSIMPKSFLFAAQQNK</sequence>
<reference evidence="1" key="1">
    <citation type="journal article" date="2010" name="Science">
        <title>Plasticity of animal genome architecture unmasked by rapid evolution of a pelagic tunicate.</title>
        <authorList>
            <person name="Denoeud F."/>
            <person name="Henriet S."/>
            <person name="Mungpakdee S."/>
            <person name="Aury J.M."/>
            <person name="Da Silva C."/>
            <person name="Brinkmann H."/>
            <person name="Mikhaleva J."/>
            <person name="Olsen L.C."/>
            <person name="Jubin C."/>
            <person name="Canestro C."/>
            <person name="Bouquet J.M."/>
            <person name="Danks G."/>
            <person name="Poulain J."/>
            <person name="Campsteijn C."/>
            <person name="Adamski M."/>
            <person name="Cross I."/>
            <person name="Yadetie F."/>
            <person name="Muffato M."/>
            <person name="Louis A."/>
            <person name="Butcher S."/>
            <person name="Tsagkogeorga G."/>
            <person name="Konrad A."/>
            <person name="Singh S."/>
            <person name="Jensen M.F."/>
            <person name="Cong E.H."/>
            <person name="Eikeseth-Otteraa H."/>
            <person name="Noel B."/>
            <person name="Anthouard V."/>
            <person name="Porcel B.M."/>
            <person name="Kachouri-Lafond R."/>
            <person name="Nishino A."/>
            <person name="Ugolini M."/>
            <person name="Chourrout P."/>
            <person name="Nishida H."/>
            <person name="Aasland R."/>
            <person name="Huzurbazar S."/>
            <person name="Westhof E."/>
            <person name="Delsuc F."/>
            <person name="Lehrach H."/>
            <person name="Reinhardt R."/>
            <person name="Weissenbach J."/>
            <person name="Roy S.W."/>
            <person name="Artiguenave F."/>
            <person name="Postlethwait J.H."/>
            <person name="Manak J.R."/>
            <person name="Thompson E.M."/>
            <person name="Jaillon O."/>
            <person name="Du Pasquier L."/>
            <person name="Boudinot P."/>
            <person name="Liberles D.A."/>
            <person name="Volff J.N."/>
            <person name="Philippe H."/>
            <person name="Lenhard B."/>
            <person name="Roest Crollius H."/>
            <person name="Wincker P."/>
            <person name="Chourrout D."/>
        </authorList>
    </citation>
    <scope>NUCLEOTIDE SEQUENCE [LARGE SCALE GENOMIC DNA]</scope>
</reference>
<name>E4WRI2_OIKDI</name>
<evidence type="ECO:0000313" key="3">
    <source>
        <dbReference type="Proteomes" id="UP000001307"/>
    </source>
</evidence>
<dbReference type="Proteomes" id="UP000001307">
    <property type="component" value="Unassembled WGS sequence"/>
</dbReference>
<evidence type="ECO:0000313" key="1">
    <source>
        <dbReference type="EMBL" id="CBY20364.1"/>
    </source>
</evidence>
<dbReference type="EMBL" id="FN655217">
    <property type="protein sequence ID" value="CBY38430.1"/>
    <property type="molecule type" value="Genomic_DNA"/>
</dbReference>
<accession>E4WRI2</accession>
<dbReference type="EMBL" id="FN653015">
    <property type="protein sequence ID" value="CBY20364.1"/>
    <property type="molecule type" value="Genomic_DNA"/>
</dbReference>
<keyword evidence="3" id="KW-1185">Reference proteome</keyword>